<evidence type="ECO:0000256" key="1">
    <source>
        <dbReference type="ARBA" id="ARBA00006242"/>
    </source>
</evidence>
<evidence type="ECO:0000313" key="6">
    <source>
        <dbReference type="EMBL" id="AGR88203.1"/>
    </source>
</evidence>
<dbReference type="PRINTS" id="PR00395">
    <property type="entry name" value="RIBOSOMALS2"/>
</dbReference>
<proteinExistence type="inferred from homology"/>
<evidence type="ECO:0000313" key="13">
    <source>
        <dbReference type="EMBL" id="AGW30873.1"/>
    </source>
</evidence>
<dbReference type="Proteomes" id="UP000195557">
    <property type="component" value="Unassembled WGS sequence"/>
</dbReference>
<dbReference type="EMBL" id="KF285524">
    <property type="protein sequence ID" value="AGW30627.1"/>
    <property type="molecule type" value="Genomic_DNA"/>
</dbReference>
<dbReference type="EMBL" id="KF285526">
    <property type="protein sequence ID" value="AGW30749.1"/>
    <property type="molecule type" value="Genomic_DNA"/>
</dbReference>
<organism evidence="6">
    <name type="scientific">Ostreococcus tauri</name>
    <name type="common">Marine green alga</name>
    <dbReference type="NCBI Taxonomy" id="70448"/>
    <lineage>
        <taxon>Eukaryota</taxon>
        <taxon>Viridiplantae</taxon>
        <taxon>Chlorophyta</taxon>
        <taxon>Mamiellophyceae</taxon>
        <taxon>Mamiellales</taxon>
        <taxon>Bathycoccaceae</taxon>
        <taxon>Ostreococcus</taxon>
    </lineage>
</organism>
<dbReference type="SMR" id="S5PVR1"/>
<evidence type="ECO:0000256" key="3">
    <source>
        <dbReference type="ARBA" id="ARBA00023274"/>
    </source>
</evidence>
<dbReference type="SUPFAM" id="SSF52313">
    <property type="entry name" value="Ribosomal protein S2"/>
    <property type="match status" value="1"/>
</dbReference>
<comment type="similarity">
    <text evidence="1 4 5">Belongs to the universal ribosomal protein uS2 family.</text>
</comment>
<evidence type="ECO:0000313" key="19">
    <source>
        <dbReference type="EMBL" id="OUS44381.1"/>
    </source>
</evidence>
<dbReference type="InterPro" id="IPR001865">
    <property type="entry name" value="Ribosomal_uS2"/>
</dbReference>
<dbReference type="EMBL" id="KF285530">
    <property type="protein sequence ID" value="AGW30995.1"/>
    <property type="molecule type" value="Genomic_DNA"/>
</dbReference>
<dbReference type="InterPro" id="IPR005706">
    <property type="entry name" value="Ribosomal_uS2_bac/mit/plastid"/>
</dbReference>
<accession>A0A454Y543</accession>
<evidence type="ECO:0000256" key="5">
    <source>
        <dbReference type="RuleBase" id="RU003631"/>
    </source>
</evidence>
<dbReference type="EMBL" id="KF285523">
    <property type="protein sequence ID" value="AGW30566.1"/>
    <property type="molecule type" value="Genomic_DNA"/>
</dbReference>
<dbReference type="Gene3D" id="1.10.287.610">
    <property type="entry name" value="Helix hairpin bin"/>
    <property type="match status" value="1"/>
</dbReference>
<evidence type="ECO:0000256" key="4">
    <source>
        <dbReference type="HAMAP-Rule" id="MF_00291"/>
    </source>
</evidence>
<dbReference type="InterPro" id="IPR018130">
    <property type="entry name" value="Ribosomal_uS2_CS"/>
</dbReference>
<geneLocation type="chloroplast" evidence="6"/>
<evidence type="ECO:0000313" key="17">
    <source>
        <dbReference type="EMBL" id="AGW31117.1"/>
    </source>
</evidence>
<evidence type="ECO:0000313" key="12">
    <source>
        <dbReference type="EMBL" id="AGW30811.1"/>
    </source>
</evidence>
<evidence type="ECO:0000313" key="18">
    <source>
        <dbReference type="EMBL" id="AGW31178.1"/>
    </source>
</evidence>
<dbReference type="Gene3D" id="3.40.50.10490">
    <property type="entry name" value="Glucose-6-phosphate isomerase like protein, domain 1"/>
    <property type="match status" value="1"/>
</dbReference>
<evidence type="ECO:0000313" key="7">
    <source>
        <dbReference type="EMBL" id="AGW30505.1"/>
    </source>
</evidence>
<evidence type="ECO:0000313" key="20">
    <source>
        <dbReference type="EMBL" id="OUS44464.1"/>
    </source>
</evidence>
<dbReference type="EMBL" id="KF285528">
    <property type="protein sequence ID" value="AGW30873.1"/>
    <property type="molecule type" value="Genomic_DNA"/>
</dbReference>
<evidence type="ECO:0000313" key="14">
    <source>
        <dbReference type="EMBL" id="AGW30934.1"/>
    </source>
</evidence>
<gene>
    <name evidence="4 6" type="primary">rps2</name>
    <name evidence="19" type="ORF">BE221DRAFT_173582</name>
    <name evidence="20" type="ORF">BE221DRAFT_82920</name>
    <name evidence="6" type="ORF">OtCpg00290</name>
</gene>
<dbReference type="EMBL" id="KZ155820">
    <property type="protein sequence ID" value="OUS44464.1"/>
    <property type="molecule type" value="Genomic_DNA"/>
</dbReference>
<dbReference type="GO" id="GO:0003735">
    <property type="term" value="F:structural constituent of ribosome"/>
    <property type="evidence" value="ECO:0007669"/>
    <property type="project" value="InterPro"/>
</dbReference>
<sequence>MFIKFEKVKKLLNMLQSMLEAGVHFGHQSRRWNPKMAPYIYEEKNGIHILDVVQTIGELEKARTAFKSAKNVIFVGTRPAIAPLIEQVATKTGSNYVNTRWVGGLLTNWTTMTMCLEKLGRLDAQLETATPKKGFTKKDILSLTRERERLEKFFGGLRNLKTLPDLVVIVGQPNERNAVLECQKLNIPTITLLDSNCDPTFVSYGIPANDDSARSVAFILDQLTKD</sequence>
<dbReference type="EMBL" id="KF285525">
    <property type="protein sequence ID" value="AGW30688.1"/>
    <property type="molecule type" value="Genomic_DNA"/>
</dbReference>
<dbReference type="EMBL" id="KF285527">
    <property type="protein sequence ID" value="AGW30811.1"/>
    <property type="molecule type" value="Genomic_DNA"/>
</dbReference>
<keyword evidence="3 4" id="KW-0687">Ribonucleoprotein</keyword>
<reference evidence="19" key="2">
    <citation type="submission" date="2017-04" db="EMBL/GenBank/DDBJ databases">
        <title>Population genomics of picophytoplankton unveils novel chromosome hypervariability.</title>
        <authorList>
            <consortium name="DOE Joint Genome Institute"/>
            <person name="Blanc-Mathieu R."/>
            <person name="Krasovec M."/>
            <person name="Hebrard M."/>
            <person name="Yau S."/>
            <person name="Desgranges E."/>
            <person name="Martin J."/>
            <person name="Schackwitz W."/>
            <person name="Kuo A."/>
            <person name="Salin G."/>
            <person name="Donnadieu C."/>
            <person name="Desdevises Y."/>
            <person name="Sanchez-Ferandin S."/>
            <person name="Moreau H."/>
            <person name="Rivals E."/>
            <person name="Grigoriev I.V."/>
            <person name="Grimsley N."/>
            <person name="Eyre-Walker A."/>
            <person name="Piganeau G."/>
        </authorList>
    </citation>
    <scope>NUCLEOTIDE SEQUENCE [LARGE SCALE GENOMIC DNA]</scope>
    <source>
        <strain evidence="19">RCC 1115</strain>
    </source>
</reference>
<dbReference type="CDD" id="cd01425">
    <property type="entry name" value="RPS2"/>
    <property type="match status" value="1"/>
</dbReference>
<dbReference type="GO" id="GO:0009507">
    <property type="term" value="C:chloroplast"/>
    <property type="evidence" value="ECO:0007669"/>
    <property type="project" value="UniProtKB-SubCell"/>
</dbReference>
<dbReference type="EMBL" id="KF285533">
    <property type="protein sequence ID" value="AGW31178.1"/>
    <property type="molecule type" value="Genomic_DNA"/>
</dbReference>
<dbReference type="GO" id="GO:0005763">
    <property type="term" value="C:mitochondrial small ribosomal subunit"/>
    <property type="evidence" value="ECO:0007669"/>
    <property type="project" value="TreeGrafter"/>
</dbReference>
<dbReference type="PANTHER" id="PTHR12534:SF0">
    <property type="entry name" value="SMALL RIBOSOMAL SUBUNIT PROTEIN US2M"/>
    <property type="match status" value="1"/>
</dbReference>
<dbReference type="PROSITE" id="PS00963">
    <property type="entry name" value="RIBOSOMAL_S2_2"/>
    <property type="match status" value="1"/>
</dbReference>
<protein>
    <recommendedName>
        <fullName evidence="4">Small ribosomal subunit protein uS2c</fullName>
    </recommendedName>
</protein>
<dbReference type="EMBL" id="KF285532">
    <property type="protein sequence ID" value="AGW31117.1"/>
    <property type="molecule type" value="Genomic_DNA"/>
</dbReference>
<evidence type="ECO:0000313" key="8">
    <source>
        <dbReference type="EMBL" id="AGW30566.1"/>
    </source>
</evidence>
<dbReference type="InterPro" id="IPR023591">
    <property type="entry name" value="Ribosomal_uS2_flav_dom_sf"/>
</dbReference>
<dbReference type="EMBL" id="KC990831">
    <property type="protein sequence ID" value="AGR88203.1"/>
    <property type="molecule type" value="Genomic_DNA"/>
</dbReference>
<keyword evidence="2 4" id="KW-0689">Ribosomal protein</keyword>
<evidence type="ECO:0000313" key="11">
    <source>
        <dbReference type="EMBL" id="AGW30749.1"/>
    </source>
</evidence>
<keyword evidence="6" id="KW-0150">Chloroplast</keyword>
<comment type="subcellular location">
    <subcellularLocation>
        <location evidence="4">Plastid</location>
        <location evidence="4">Chloroplast</location>
    </subcellularLocation>
</comment>
<reference evidence="6" key="1">
    <citation type="journal article" date="2013" name="Genome Biol. Evol.">
        <title>Organellar Inheritance in the Green Lineage: Insights from Ostreococcus tauri.</title>
        <authorList>
            <person name="Blanc-Mathieu R."/>
            <person name="Sanchez-Ferandin S."/>
            <person name="Eyre-Walker A."/>
            <person name="Piganeau G."/>
        </authorList>
    </citation>
    <scope>NUCLEOTIDE SEQUENCE</scope>
    <source>
        <strain evidence="7">RCC1108</strain>
        <strain evidence="8">RCC1110</strain>
        <strain evidence="9">RCC1112</strain>
        <strain evidence="10">RCC1114</strain>
        <strain evidence="11">RCC1115</strain>
        <strain evidence="12">RCC1116</strain>
        <strain evidence="13">RCC1117</strain>
        <strain evidence="14">RCC1118</strain>
        <strain evidence="15">RCC1123</strain>
        <strain evidence="16">RCC1558</strain>
        <strain evidence="17">RCC1559</strain>
        <strain evidence="18">RCC1561</strain>
    </source>
</reference>
<dbReference type="RefSeq" id="YP_717232.1">
    <property type="nucleotide sequence ID" value="NC_008289.1"/>
</dbReference>
<dbReference type="PROSITE" id="PS00962">
    <property type="entry name" value="RIBOSOMAL_S2_1"/>
    <property type="match status" value="1"/>
</dbReference>
<dbReference type="EMBL" id="KF285531">
    <property type="protein sequence ID" value="AGW31056.1"/>
    <property type="molecule type" value="Genomic_DNA"/>
</dbReference>
<evidence type="ECO:0000313" key="10">
    <source>
        <dbReference type="EMBL" id="AGW30688.1"/>
    </source>
</evidence>
<dbReference type="GO" id="GO:0006412">
    <property type="term" value="P:translation"/>
    <property type="evidence" value="ECO:0007669"/>
    <property type="project" value="UniProtKB-UniRule"/>
</dbReference>
<dbReference type="Pfam" id="PF00318">
    <property type="entry name" value="Ribosomal_S2"/>
    <property type="match status" value="1"/>
</dbReference>
<accession>S5PVR1</accession>
<name>S5PVR1_OSTTA</name>
<dbReference type="EMBL" id="KF285529">
    <property type="protein sequence ID" value="AGW30934.1"/>
    <property type="molecule type" value="Genomic_DNA"/>
</dbReference>
<evidence type="ECO:0000313" key="9">
    <source>
        <dbReference type="EMBL" id="AGW30627.1"/>
    </source>
</evidence>
<dbReference type="AlphaFoldDB" id="S5PVR1"/>
<dbReference type="EMBL" id="KZ155823">
    <property type="protein sequence ID" value="OUS44381.1"/>
    <property type="molecule type" value="Genomic_DNA"/>
</dbReference>
<evidence type="ECO:0000313" key="16">
    <source>
        <dbReference type="EMBL" id="AGW31056.1"/>
    </source>
</evidence>
<dbReference type="PANTHER" id="PTHR12534">
    <property type="entry name" value="30S RIBOSOMAL PROTEIN S2 PROKARYOTIC AND ORGANELLAR"/>
    <property type="match status" value="1"/>
</dbReference>
<dbReference type="NCBIfam" id="TIGR01011">
    <property type="entry name" value="rpsB_bact"/>
    <property type="match status" value="1"/>
</dbReference>
<evidence type="ECO:0000256" key="2">
    <source>
        <dbReference type="ARBA" id="ARBA00022980"/>
    </source>
</evidence>
<dbReference type="GeneID" id="4238842"/>
<dbReference type="KEGG" id="ota:OstapCp29"/>
<evidence type="ECO:0000313" key="15">
    <source>
        <dbReference type="EMBL" id="AGW30995.1"/>
    </source>
</evidence>
<keyword evidence="6" id="KW-0934">Plastid</keyword>
<dbReference type="HAMAP" id="MF_00291_B">
    <property type="entry name" value="Ribosomal_uS2_B"/>
    <property type="match status" value="1"/>
</dbReference>
<accession>A0A1Y5I8C5</accession>
<dbReference type="EMBL" id="KF285522">
    <property type="protein sequence ID" value="AGW30505.1"/>
    <property type="molecule type" value="Genomic_DNA"/>
</dbReference>